<accession>A0A132DUE5</accession>
<dbReference type="Proteomes" id="UP000808215">
    <property type="component" value="Unassembled WGS sequence"/>
</dbReference>
<feature type="region of interest" description="Disordered" evidence="2">
    <location>
        <begin position="21"/>
        <end position="67"/>
    </location>
</feature>
<dbReference type="Gene3D" id="1.10.1470.10">
    <property type="entry name" value="YjbJ"/>
    <property type="match status" value="1"/>
</dbReference>
<reference evidence="4 8" key="2">
    <citation type="submission" date="2020-11" db="EMBL/GenBank/DDBJ databases">
        <title>Enhanced detection system for hospital associated transmission using whole genome sequencing surveillance.</title>
        <authorList>
            <person name="Harrison L.H."/>
            <person name="Van Tyne D."/>
            <person name="Marsh J.W."/>
            <person name="Griffith M.P."/>
            <person name="Snyder D.J."/>
            <person name="Cooper V.S."/>
            <person name="Mustapha M."/>
        </authorList>
    </citation>
    <scope>NUCLEOTIDE SEQUENCE [LARGE SCALE GENOMIC DNA]</scope>
    <source>
        <strain evidence="4 8">BC00020</strain>
    </source>
</reference>
<gene>
    <name evidence="6" type="ORF">C6T65_27695</name>
    <name evidence="4" type="ORF">I5589_20410</name>
    <name evidence="5" type="ORF">QZM33_02010</name>
</gene>
<evidence type="ECO:0000313" key="5">
    <source>
        <dbReference type="EMBL" id="MDN7793729.1"/>
    </source>
</evidence>
<evidence type="ECO:0000313" key="6">
    <source>
        <dbReference type="EMBL" id="PRH39182.1"/>
    </source>
</evidence>
<dbReference type="SUPFAM" id="SSF69047">
    <property type="entry name" value="Hypothetical protein YjbJ"/>
    <property type="match status" value="1"/>
</dbReference>
<proteinExistence type="inferred from homology"/>
<dbReference type="InterPro" id="IPR050423">
    <property type="entry name" value="UPF0337_stress_rsp"/>
</dbReference>
<dbReference type="AlphaFoldDB" id="A0A132DUE5"/>
<keyword evidence="8" id="KW-1185">Reference proteome</keyword>
<dbReference type="PANTHER" id="PTHR34977">
    <property type="entry name" value="UPF0337 PROTEIN YJBJ"/>
    <property type="match status" value="1"/>
</dbReference>
<dbReference type="EMBL" id="JADVKH010000050">
    <property type="protein sequence ID" value="MBJ9689438.1"/>
    <property type="molecule type" value="Genomic_DNA"/>
</dbReference>
<feature type="compositionally biased region" description="Basic and acidic residues" evidence="2">
    <location>
        <begin position="21"/>
        <end position="31"/>
    </location>
</feature>
<sequence>MDRNRIEGKLKQVKGSVKEALGKVTGDRETEAEGVAEQRAGKLQEQAGEAADAVRRHTGIDTHIDRH</sequence>
<reference evidence="6 7" key="1">
    <citation type="submission" date="2018-03" db="EMBL/GenBank/DDBJ databases">
        <authorList>
            <person name="Nguyen K."/>
            <person name="Fouts D."/>
            <person name="Sutton G."/>
        </authorList>
    </citation>
    <scope>NUCLEOTIDE SEQUENCE [LARGE SCALE GENOMIC DNA]</scope>
    <source>
        <strain evidence="6 7">AU3578</strain>
    </source>
</reference>
<comment type="caution">
    <text evidence="6">The sequence shown here is derived from an EMBL/GenBank/DDBJ whole genome shotgun (WGS) entry which is preliminary data.</text>
</comment>
<dbReference type="InterPro" id="IPR036629">
    <property type="entry name" value="YjbJ_sf"/>
</dbReference>
<feature type="domain" description="CsbD-like" evidence="3">
    <location>
        <begin position="4"/>
        <end position="55"/>
    </location>
</feature>
<dbReference type="PANTHER" id="PTHR34977:SF1">
    <property type="entry name" value="UPF0337 PROTEIN YJBJ"/>
    <property type="match status" value="1"/>
</dbReference>
<comment type="similarity">
    <text evidence="1">Belongs to the UPF0337 (CsbD) family.</text>
</comment>
<evidence type="ECO:0000259" key="3">
    <source>
        <dbReference type="Pfam" id="PF05532"/>
    </source>
</evidence>
<dbReference type="Proteomes" id="UP001171620">
    <property type="component" value="Unassembled WGS sequence"/>
</dbReference>
<name>A0A132DUE5_BURVI</name>
<protein>
    <submittedName>
        <fullName evidence="6">CsbD family protein</fullName>
    </submittedName>
</protein>
<evidence type="ECO:0000256" key="1">
    <source>
        <dbReference type="ARBA" id="ARBA00009129"/>
    </source>
</evidence>
<reference evidence="5" key="3">
    <citation type="submission" date="2023-07" db="EMBL/GenBank/DDBJ databases">
        <title>A collection of bacterial strains from the Burkholderia cepacia Research Laboratory and Repository.</title>
        <authorList>
            <person name="Lipuma J."/>
            <person name="Spilker T."/>
            <person name="Caverly L."/>
        </authorList>
    </citation>
    <scope>NUCLEOTIDE SEQUENCE</scope>
    <source>
        <strain evidence="5">AU44268</strain>
    </source>
</reference>
<dbReference type="Proteomes" id="UP000237632">
    <property type="component" value="Unassembled WGS sequence"/>
</dbReference>
<dbReference type="InterPro" id="IPR008462">
    <property type="entry name" value="CsbD"/>
</dbReference>
<evidence type="ECO:0000313" key="8">
    <source>
        <dbReference type="Proteomes" id="UP000808215"/>
    </source>
</evidence>
<dbReference type="EMBL" id="PVHK01000207">
    <property type="protein sequence ID" value="PRH39182.1"/>
    <property type="molecule type" value="Genomic_DNA"/>
</dbReference>
<dbReference type="GeneID" id="45679775"/>
<evidence type="ECO:0000256" key="2">
    <source>
        <dbReference type="SAM" id="MobiDB-lite"/>
    </source>
</evidence>
<evidence type="ECO:0000313" key="4">
    <source>
        <dbReference type="EMBL" id="MBJ9689438.1"/>
    </source>
</evidence>
<organism evidence="6 7">
    <name type="scientific">Burkholderia vietnamiensis</name>
    <dbReference type="NCBI Taxonomy" id="60552"/>
    <lineage>
        <taxon>Bacteria</taxon>
        <taxon>Pseudomonadati</taxon>
        <taxon>Pseudomonadota</taxon>
        <taxon>Betaproteobacteria</taxon>
        <taxon>Burkholderiales</taxon>
        <taxon>Burkholderiaceae</taxon>
        <taxon>Burkholderia</taxon>
        <taxon>Burkholderia cepacia complex</taxon>
    </lineage>
</organism>
<feature type="compositionally biased region" description="Basic and acidic residues" evidence="2">
    <location>
        <begin position="52"/>
        <end position="67"/>
    </location>
</feature>
<dbReference type="RefSeq" id="WP_034194875.1">
    <property type="nucleotide sequence ID" value="NZ_CAAAFK010000005.1"/>
</dbReference>
<dbReference type="Pfam" id="PF05532">
    <property type="entry name" value="CsbD"/>
    <property type="match status" value="1"/>
</dbReference>
<dbReference type="EMBL" id="JAUJRV010000001">
    <property type="protein sequence ID" value="MDN7793729.1"/>
    <property type="molecule type" value="Genomic_DNA"/>
</dbReference>
<evidence type="ECO:0000313" key="7">
    <source>
        <dbReference type="Proteomes" id="UP000237632"/>
    </source>
</evidence>